<sequence>MSNLTYRPWQDGDDLALLQLWGDPATPQAHIDRTMLRASSEDPWARCVVGEDLGVPVAAAVVFESSLHPDRLWFYAEVAPEHRRQGIATEMANLLRAEVPPSGVTALKSRYTFAAGVDDGGAAAGFAASLGQAPIQRARDVVVEPESLKLPVFDDDGLTLEAAATGSVELTRLVADYYNALHGWDRAEMTLGRAQAMLLGDSTGAKGAVVLRDKPKDKGGKILSFALSYEPARVDAPADVLLGWDPALPEAEAREAVRGLLAMLVHQYPVKLEVDDSMVPLAQLVDELVAAGQATVVTTTTIVATA</sequence>
<comment type="caution">
    <text evidence="2">The sequence shown here is derived from an EMBL/GenBank/DDBJ whole genome shotgun (WGS) entry which is preliminary data.</text>
</comment>
<accession>A0ABP7CRB4</accession>
<dbReference type="RefSeq" id="WP_345152663.1">
    <property type="nucleotide sequence ID" value="NZ_BAABEO010000023.1"/>
</dbReference>
<dbReference type="SUPFAM" id="SSF55729">
    <property type="entry name" value="Acyl-CoA N-acyltransferases (Nat)"/>
    <property type="match status" value="1"/>
</dbReference>
<evidence type="ECO:0000313" key="2">
    <source>
        <dbReference type="EMBL" id="GAA3694067.1"/>
    </source>
</evidence>
<keyword evidence="3" id="KW-1185">Reference proteome</keyword>
<dbReference type="Proteomes" id="UP001500752">
    <property type="component" value="Unassembled WGS sequence"/>
</dbReference>
<organism evidence="2 3">
    <name type="scientific">Arthrobacter ginkgonis</name>
    <dbReference type="NCBI Taxonomy" id="1630594"/>
    <lineage>
        <taxon>Bacteria</taxon>
        <taxon>Bacillati</taxon>
        <taxon>Actinomycetota</taxon>
        <taxon>Actinomycetes</taxon>
        <taxon>Micrococcales</taxon>
        <taxon>Micrococcaceae</taxon>
        <taxon>Arthrobacter</taxon>
    </lineage>
</organism>
<proteinExistence type="predicted"/>
<feature type="domain" description="N-acetyltransferase" evidence="1">
    <location>
        <begin position="4"/>
        <end position="151"/>
    </location>
</feature>
<reference evidence="3" key="1">
    <citation type="journal article" date="2019" name="Int. J. Syst. Evol. Microbiol.">
        <title>The Global Catalogue of Microorganisms (GCM) 10K type strain sequencing project: providing services to taxonomists for standard genome sequencing and annotation.</title>
        <authorList>
            <consortium name="The Broad Institute Genomics Platform"/>
            <consortium name="The Broad Institute Genome Sequencing Center for Infectious Disease"/>
            <person name="Wu L."/>
            <person name="Ma J."/>
        </authorList>
    </citation>
    <scope>NUCLEOTIDE SEQUENCE [LARGE SCALE GENOMIC DNA]</scope>
    <source>
        <strain evidence="3">JCM 30742</strain>
    </source>
</reference>
<dbReference type="Gene3D" id="3.40.630.30">
    <property type="match status" value="1"/>
</dbReference>
<gene>
    <name evidence="2" type="ORF">GCM10023081_34220</name>
</gene>
<dbReference type="PROSITE" id="PS51186">
    <property type="entry name" value="GNAT"/>
    <property type="match status" value="1"/>
</dbReference>
<evidence type="ECO:0000259" key="1">
    <source>
        <dbReference type="PROSITE" id="PS51186"/>
    </source>
</evidence>
<evidence type="ECO:0000313" key="3">
    <source>
        <dbReference type="Proteomes" id="UP001500752"/>
    </source>
</evidence>
<dbReference type="CDD" id="cd04301">
    <property type="entry name" value="NAT_SF"/>
    <property type="match status" value="1"/>
</dbReference>
<dbReference type="EMBL" id="BAABEO010000023">
    <property type="protein sequence ID" value="GAA3694067.1"/>
    <property type="molecule type" value="Genomic_DNA"/>
</dbReference>
<protein>
    <recommendedName>
        <fullName evidence="1">N-acetyltransferase domain-containing protein</fullName>
    </recommendedName>
</protein>
<dbReference type="InterPro" id="IPR000182">
    <property type="entry name" value="GNAT_dom"/>
</dbReference>
<name>A0ABP7CRB4_9MICC</name>
<dbReference type="InterPro" id="IPR016181">
    <property type="entry name" value="Acyl_CoA_acyltransferase"/>
</dbReference>